<protein>
    <submittedName>
        <fullName evidence="1">Uncharacterized protein</fullName>
    </submittedName>
</protein>
<dbReference type="EMBL" id="BKCJ011800183">
    <property type="protein sequence ID" value="GFD53927.1"/>
    <property type="molecule type" value="Genomic_DNA"/>
</dbReference>
<feature type="non-terminal residue" evidence="1">
    <location>
        <position position="94"/>
    </location>
</feature>
<name>A0A699X2H1_TANCI</name>
<dbReference type="AlphaFoldDB" id="A0A699X2H1"/>
<accession>A0A699X2H1</accession>
<organism evidence="1">
    <name type="scientific">Tanacetum cinerariifolium</name>
    <name type="common">Dalmatian daisy</name>
    <name type="synonym">Chrysanthemum cinerariifolium</name>
    <dbReference type="NCBI Taxonomy" id="118510"/>
    <lineage>
        <taxon>Eukaryota</taxon>
        <taxon>Viridiplantae</taxon>
        <taxon>Streptophyta</taxon>
        <taxon>Embryophyta</taxon>
        <taxon>Tracheophyta</taxon>
        <taxon>Spermatophyta</taxon>
        <taxon>Magnoliopsida</taxon>
        <taxon>eudicotyledons</taxon>
        <taxon>Gunneridae</taxon>
        <taxon>Pentapetalae</taxon>
        <taxon>asterids</taxon>
        <taxon>campanulids</taxon>
        <taxon>Asterales</taxon>
        <taxon>Asteraceae</taxon>
        <taxon>Asteroideae</taxon>
        <taxon>Anthemideae</taxon>
        <taxon>Anthemidinae</taxon>
        <taxon>Tanacetum</taxon>
    </lineage>
</organism>
<proteinExistence type="predicted"/>
<reference evidence="1" key="1">
    <citation type="journal article" date="2019" name="Sci. Rep.">
        <title>Draft genome of Tanacetum cinerariifolium, the natural source of mosquito coil.</title>
        <authorList>
            <person name="Yamashiro T."/>
            <person name="Shiraishi A."/>
            <person name="Satake H."/>
            <person name="Nakayama K."/>
        </authorList>
    </citation>
    <scope>NUCLEOTIDE SEQUENCE</scope>
</reference>
<gene>
    <name evidence="1" type="ORF">Tci_925896</name>
</gene>
<sequence>MPSSFSKVVTLCRHSSSLRVKAVSAVESSAPPTVVAARVCGASLNRGEEAKAPPPSRISAGPEGGLDGLGSLLEVVGPTSAELGGGEGGLGESR</sequence>
<evidence type="ECO:0000313" key="1">
    <source>
        <dbReference type="EMBL" id="GFD53927.1"/>
    </source>
</evidence>
<comment type="caution">
    <text evidence="1">The sequence shown here is derived from an EMBL/GenBank/DDBJ whole genome shotgun (WGS) entry which is preliminary data.</text>
</comment>